<feature type="domain" description="Xylanolytic transcriptional activator regulatory" evidence="8">
    <location>
        <begin position="268"/>
        <end position="341"/>
    </location>
</feature>
<dbReference type="GO" id="GO:0003677">
    <property type="term" value="F:DNA binding"/>
    <property type="evidence" value="ECO:0007669"/>
    <property type="project" value="UniProtKB-KW"/>
</dbReference>
<evidence type="ECO:0000259" key="8">
    <source>
        <dbReference type="SMART" id="SM00906"/>
    </source>
</evidence>
<feature type="compositionally biased region" description="Polar residues" evidence="7">
    <location>
        <begin position="669"/>
        <end position="685"/>
    </location>
</feature>
<dbReference type="Pfam" id="PF04082">
    <property type="entry name" value="Fungal_trans"/>
    <property type="match status" value="1"/>
</dbReference>
<evidence type="ECO:0000256" key="7">
    <source>
        <dbReference type="SAM" id="MobiDB-lite"/>
    </source>
</evidence>
<keyword evidence="1" id="KW-0479">Metal-binding</keyword>
<dbReference type="EMBL" id="JAAAUY010000360">
    <property type="protein sequence ID" value="KAF9330927.1"/>
    <property type="molecule type" value="Genomic_DNA"/>
</dbReference>
<feature type="compositionally biased region" description="Low complexity" evidence="7">
    <location>
        <begin position="626"/>
        <end position="643"/>
    </location>
</feature>
<dbReference type="AlphaFoldDB" id="A0A9P5VLL7"/>
<feature type="region of interest" description="Disordered" evidence="7">
    <location>
        <begin position="1"/>
        <end position="62"/>
    </location>
</feature>
<evidence type="ECO:0000256" key="4">
    <source>
        <dbReference type="ARBA" id="ARBA00023125"/>
    </source>
</evidence>
<evidence type="ECO:0000256" key="5">
    <source>
        <dbReference type="ARBA" id="ARBA00023163"/>
    </source>
</evidence>
<keyword evidence="10" id="KW-1185">Reference proteome</keyword>
<name>A0A9P5VLL7_9FUNG</name>
<accession>A0A9P5VLL7</accession>
<feature type="region of interest" description="Disordered" evidence="7">
    <location>
        <begin position="621"/>
        <end position="700"/>
    </location>
</feature>
<keyword evidence="6" id="KW-0539">Nucleus</keyword>
<feature type="region of interest" description="Disordered" evidence="7">
    <location>
        <begin position="879"/>
        <end position="898"/>
    </location>
</feature>
<evidence type="ECO:0000256" key="2">
    <source>
        <dbReference type="ARBA" id="ARBA00022833"/>
    </source>
</evidence>
<protein>
    <recommendedName>
        <fullName evidence="8">Xylanolytic transcriptional activator regulatory domain-containing protein</fullName>
    </recommendedName>
</protein>
<keyword evidence="4" id="KW-0238">DNA-binding</keyword>
<dbReference type="InterPro" id="IPR051615">
    <property type="entry name" value="Transcr_Regulatory_Elem"/>
</dbReference>
<feature type="compositionally biased region" description="Polar residues" evidence="7">
    <location>
        <begin position="41"/>
        <end position="58"/>
    </location>
</feature>
<dbReference type="GO" id="GO:0006351">
    <property type="term" value="P:DNA-templated transcription"/>
    <property type="evidence" value="ECO:0007669"/>
    <property type="project" value="InterPro"/>
</dbReference>
<comment type="caution">
    <text evidence="9">The sequence shown here is derived from an EMBL/GenBank/DDBJ whole genome shotgun (WGS) entry which is preliminary data.</text>
</comment>
<keyword evidence="5" id="KW-0804">Transcription</keyword>
<feature type="compositionally biased region" description="Low complexity" evidence="7">
    <location>
        <begin position="799"/>
        <end position="826"/>
    </location>
</feature>
<feature type="compositionally biased region" description="Low complexity" evidence="7">
    <location>
        <begin position="655"/>
        <end position="666"/>
    </location>
</feature>
<proteinExistence type="predicted"/>
<feature type="compositionally biased region" description="Low complexity" evidence="7">
    <location>
        <begin position="879"/>
        <end position="897"/>
    </location>
</feature>
<reference evidence="9" key="1">
    <citation type="journal article" date="2020" name="Fungal Divers.">
        <title>Resolving the Mortierellaceae phylogeny through synthesis of multi-gene phylogenetics and phylogenomics.</title>
        <authorList>
            <person name="Vandepol N."/>
            <person name="Liber J."/>
            <person name="Desiro A."/>
            <person name="Na H."/>
            <person name="Kennedy M."/>
            <person name="Barry K."/>
            <person name="Grigoriev I.V."/>
            <person name="Miller A.N."/>
            <person name="O'Donnell K."/>
            <person name="Stajich J.E."/>
            <person name="Bonito G."/>
        </authorList>
    </citation>
    <scope>NUCLEOTIDE SEQUENCE</scope>
    <source>
        <strain evidence="9">NVP1</strain>
    </source>
</reference>
<evidence type="ECO:0000313" key="9">
    <source>
        <dbReference type="EMBL" id="KAF9330927.1"/>
    </source>
</evidence>
<evidence type="ECO:0000256" key="1">
    <source>
        <dbReference type="ARBA" id="ARBA00022723"/>
    </source>
</evidence>
<feature type="compositionally biased region" description="Polar residues" evidence="7">
    <location>
        <begin position="827"/>
        <end position="854"/>
    </location>
</feature>
<dbReference type="SMART" id="SM00906">
    <property type="entry name" value="Fungal_trans"/>
    <property type="match status" value="1"/>
</dbReference>
<gene>
    <name evidence="9" type="ORF">BG006_006168</name>
</gene>
<feature type="region of interest" description="Disordered" evidence="7">
    <location>
        <begin position="786"/>
        <end position="854"/>
    </location>
</feature>
<keyword evidence="3" id="KW-0805">Transcription regulation</keyword>
<dbReference type="Proteomes" id="UP000696485">
    <property type="component" value="Unassembled WGS sequence"/>
</dbReference>
<sequence length="955" mass="106444">MENLLGGLVHTGERSKADLDSLNDDEDAESLDAHWVPHSPDTPTAHSASESPSTTSMTAHDISVSDEEDVLPFDKDARKKINELSDSMDSMSLDDGGFVRYLGNSSGIDLIQKNQQLKNGYLMVPVKVRDHQQWLVEKENEVLQLVSTMTCPPTDLAEHLIDIYFKFVHPHLPVLHKNSFLRQYRNPDPEKKPPLVLLNAMFALASRFSTNPEIIGHGDDPEGFGDEYFARAKKLVDLEYELPRQSSIQALLLMVTYRFTSAKSGGRVWVMLGMAIRMAQDLGMHRNSARWHLPPLETEVRKRLWWTCYVMDRWVSASMGRPVEIDDNDCDVDFPALIEQDWKDSDEFATSRETQEQTKMENIFAMKFFIESIKLSQIMGKILKRIYSANTRNHGPAQVSTKVAELDTLLTKWHLALPSDLKYDHQAVAAGRVKMNRWVAGLHMSYYSALILLHRPYMIPTSLTKIKLSESLPSLNICVSAANSITHLSEKLDEAENVDTAWNFSTYDLFSSSLIHLTNSASMDLRLQAQARKNFAKNIKYMKKLGVRWFNAAKFSNMLEDLMLARINFEEYNPEGRTLEPVMVAKVNENGSPYPIVLRDQHHPSGGTLLFAPRGVCCGGSSTVQTPSSDISTPSSSPVTIPIHNPDVNPNDPKSASTSTSTSDAAMESQRSSQEPEPNATQASTGRAMKKTRKPTTSQQAASIFFQTAVDSSPSPTSGPPMVDFTMEPESLFPFSSLTTPGMFAEGQTFMDFDQMVAHQLQPDRQQPPPMQAFTATPLFSSPLALQGAAQPSTSQPHGQQGMYQQQQFQQYLQQQHHQQQLNMQNRPSPQNYPVRQDPSGYQQNSYMFSGTNGINSNGSAKTLQQSFVNRLGMDATVSSTPTTSSSSIPSTVESAIPSRPTDYSNLALFPPQDNVSASLPNPDVAVPNPFFGIPNTIDWDEWNKYIASAGLQKI</sequence>
<dbReference type="GO" id="GO:0008270">
    <property type="term" value="F:zinc ion binding"/>
    <property type="evidence" value="ECO:0007669"/>
    <property type="project" value="InterPro"/>
</dbReference>
<dbReference type="PANTHER" id="PTHR31313">
    <property type="entry name" value="TY1 ENHANCER ACTIVATOR"/>
    <property type="match status" value="1"/>
</dbReference>
<organism evidence="9 10">
    <name type="scientific">Podila minutissima</name>
    <dbReference type="NCBI Taxonomy" id="64525"/>
    <lineage>
        <taxon>Eukaryota</taxon>
        <taxon>Fungi</taxon>
        <taxon>Fungi incertae sedis</taxon>
        <taxon>Mucoromycota</taxon>
        <taxon>Mortierellomycotina</taxon>
        <taxon>Mortierellomycetes</taxon>
        <taxon>Mortierellales</taxon>
        <taxon>Mortierellaceae</taxon>
        <taxon>Podila</taxon>
    </lineage>
</organism>
<evidence type="ECO:0000256" key="3">
    <source>
        <dbReference type="ARBA" id="ARBA00023015"/>
    </source>
</evidence>
<dbReference type="CDD" id="cd12148">
    <property type="entry name" value="fungal_TF_MHR"/>
    <property type="match status" value="1"/>
</dbReference>
<dbReference type="InterPro" id="IPR007219">
    <property type="entry name" value="XnlR_reg_dom"/>
</dbReference>
<feature type="compositionally biased region" description="Acidic residues" evidence="7">
    <location>
        <begin position="21"/>
        <end position="30"/>
    </location>
</feature>
<dbReference type="PANTHER" id="PTHR31313:SF81">
    <property type="entry name" value="TY1 ENHANCER ACTIVATOR"/>
    <property type="match status" value="1"/>
</dbReference>
<keyword evidence="2" id="KW-0862">Zinc</keyword>
<evidence type="ECO:0000256" key="6">
    <source>
        <dbReference type="ARBA" id="ARBA00023242"/>
    </source>
</evidence>
<evidence type="ECO:0000313" key="10">
    <source>
        <dbReference type="Proteomes" id="UP000696485"/>
    </source>
</evidence>